<organism evidence="3 4">
    <name type="scientific">Cesiribacter andamanensis AMV16</name>
    <dbReference type="NCBI Taxonomy" id="1279009"/>
    <lineage>
        <taxon>Bacteria</taxon>
        <taxon>Pseudomonadati</taxon>
        <taxon>Bacteroidota</taxon>
        <taxon>Cytophagia</taxon>
        <taxon>Cytophagales</taxon>
        <taxon>Cesiribacteraceae</taxon>
        <taxon>Cesiribacter</taxon>
    </lineage>
</organism>
<reference evidence="3 4" key="1">
    <citation type="journal article" date="2013" name="Genome Announc.">
        <title>Draft Genome Sequence of Cesiribacter andamanensis Strain AMV16T, Isolated from a Soil Sample from a Mud Volcano in the Andaman Islands, India.</title>
        <authorList>
            <person name="Shivaji S."/>
            <person name="Ara S."/>
            <person name="Begum Z."/>
            <person name="Srinivas T.N."/>
            <person name="Singh A."/>
            <person name="Kumar Pinnaka A."/>
        </authorList>
    </citation>
    <scope>NUCLEOTIDE SEQUENCE [LARGE SCALE GENOMIC DNA]</scope>
    <source>
        <strain evidence="3 4">AMV16</strain>
    </source>
</reference>
<gene>
    <name evidence="3" type="ORF">ADICEAN_02740</name>
</gene>
<dbReference type="InterPro" id="IPR050300">
    <property type="entry name" value="GDXG_lipolytic_enzyme"/>
</dbReference>
<dbReference type="Proteomes" id="UP000011910">
    <property type="component" value="Unassembled WGS sequence"/>
</dbReference>
<dbReference type="InterPro" id="IPR029058">
    <property type="entry name" value="AB_hydrolase_fold"/>
</dbReference>
<feature type="domain" description="BD-FAE-like" evidence="2">
    <location>
        <begin position="8"/>
        <end position="199"/>
    </location>
</feature>
<keyword evidence="1 3" id="KW-0378">Hydrolase</keyword>
<dbReference type="InterPro" id="IPR049492">
    <property type="entry name" value="BD-FAE-like_dom"/>
</dbReference>
<dbReference type="EMBL" id="AODQ01000072">
    <property type="protein sequence ID" value="EMR02129.1"/>
    <property type="molecule type" value="Genomic_DNA"/>
</dbReference>
<keyword evidence="4" id="KW-1185">Reference proteome</keyword>
<comment type="caution">
    <text evidence="3">The sequence shown here is derived from an EMBL/GenBank/DDBJ whole genome shotgun (WGS) entry which is preliminary data.</text>
</comment>
<dbReference type="STRING" id="1279009.ADICEAN_02740"/>
<evidence type="ECO:0000313" key="3">
    <source>
        <dbReference type="EMBL" id="EMR02129.1"/>
    </source>
</evidence>
<dbReference type="AlphaFoldDB" id="M7NUG7"/>
<dbReference type="ESTHER" id="9bact-m7nug7">
    <property type="family name" value="Est9X"/>
</dbReference>
<proteinExistence type="predicted"/>
<name>M7NUG7_9BACT</name>
<evidence type="ECO:0000256" key="1">
    <source>
        <dbReference type="ARBA" id="ARBA00022801"/>
    </source>
</evidence>
<dbReference type="GO" id="GO:0016787">
    <property type="term" value="F:hydrolase activity"/>
    <property type="evidence" value="ECO:0007669"/>
    <property type="project" value="UniProtKB-KW"/>
</dbReference>
<sequence>MPSCGCPQGKGRHPVAVVVHGGCWLNQYSLQYMTHLSEALTKRGFATWTLEFRRVGDAGGGWPGTLQDVALGTDFLRQLAKTYPLDLGEVLVIGHSAGGHLALWLAARTQLPVSSLLYTPDPLPLKGVVALAGIADLATYSSEAGSCNAAVEKLMGGLPAAHPERYAQASPAELLPVGVPQRLLQGAADPIVPVRQATAYTAAATAAGDDARMVLIPEAGHFDLVAPFSPVWSQVEAACLSLLSGKKQRQLAKKHPATSR</sequence>
<dbReference type="Pfam" id="PF20434">
    <property type="entry name" value="BD-FAE"/>
    <property type="match status" value="1"/>
</dbReference>
<dbReference type="PANTHER" id="PTHR48081">
    <property type="entry name" value="AB HYDROLASE SUPERFAMILY PROTEIN C4A8.06C"/>
    <property type="match status" value="1"/>
</dbReference>
<dbReference type="PANTHER" id="PTHR48081:SF33">
    <property type="entry name" value="KYNURENINE FORMAMIDASE"/>
    <property type="match status" value="1"/>
</dbReference>
<dbReference type="Gene3D" id="3.40.50.1820">
    <property type="entry name" value="alpha/beta hydrolase"/>
    <property type="match status" value="1"/>
</dbReference>
<protein>
    <submittedName>
        <fullName evidence="3">Putative dienelactone hydrolase</fullName>
    </submittedName>
</protein>
<evidence type="ECO:0000313" key="4">
    <source>
        <dbReference type="Proteomes" id="UP000011910"/>
    </source>
</evidence>
<evidence type="ECO:0000259" key="2">
    <source>
        <dbReference type="Pfam" id="PF20434"/>
    </source>
</evidence>
<dbReference type="eggNOG" id="COG0657">
    <property type="taxonomic scope" value="Bacteria"/>
</dbReference>
<accession>M7NUG7</accession>
<dbReference type="SUPFAM" id="SSF53474">
    <property type="entry name" value="alpha/beta-Hydrolases"/>
    <property type="match status" value="1"/>
</dbReference>